<dbReference type="Proteomes" id="UP000252519">
    <property type="component" value="Unassembled WGS sequence"/>
</dbReference>
<dbReference type="OrthoDB" id="5849700at2759"/>
<feature type="region of interest" description="Disordered" evidence="1">
    <location>
        <begin position="1"/>
        <end position="42"/>
    </location>
</feature>
<gene>
    <name evidence="2" type="ORF">ANCCAN_10049</name>
</gene>
<keyword evidence="3" id="KW-1185">Reference proteome</keyword>
<name>A0A368GHT2_ANCCA</name>
<sequence length="92" mass="10527">MEPLPLEFHSPPLRAPSVNSLSGFSSESAASTATESPGDWHHNWKMQTMHRDMEHRLMDTSIQNPLEEQQLGELEMSQRIANEVDRRIAMIK</sequence>
<dbReference type="AlphaFoldDB" id="A0A368GHT2"/>
<dbReference type="EMBL" id="JOJR01000142">
    <property type="protein sequence ID" value="RCN43934.1"/>
    <property type="molecule type" value="Genomic_DNA"/>
</dbReference>
<protein>
    <submittedName>
        <fullName evidence="2">Uncharacterized protein</fullName>
    </submittedName>
</protein>
<evidence type="ECO:0000313" key="3">
    <source>
        <dbReference type="Proteomes" id="UP000252519"/>
    </source>
</evidence>
<organism evidence="2 3">
    <name type="scientific">Ancylostoma caninum</name>
    <name type="common">Dog hookworm</name>
    <dbReference type="NCBI Taxonomy" id="29170"/>
    <lineage>
        <taxon>Eukaryota</taxon>
        <taxon>Metazoa</taxon>
        <taxon>Ecdysozoa</taxon>
        <taxon>Nematoda</taxon>
        <taxon>Chromadorea</taxon>
        <taxon>Rhabditida</taxon>
        <taxon>Rhabditina</taxon>
        <taxon>Rhabditomorpha</taxon>
        <taxon>Strongyloidea</taxon>
        <taxon>Ancylostomatidae</taxon>
        <taxon>Ancylostomatinae</taxon>
        <taxon>Ancylostoma</taxon>
    </lineage>
</organism>
<evidence type="ECO:0000313" key="2">
    <source>
        <dbReference type="EMBL" id="RCN43934.1"/>
    </source>
</evidence>
<reference evidence="2 3" key="1">
    <citation type="submission" date="2014-10" db="EMBL/GenBank/DDBJ databases">
        <title>Draft genome of the hookworm Ancylostoma caninum.</title>
        <authorList>
            <person name="Mitreva M."/>
        </authorList>
    </citation>
    <scope>NUCLEOTIDE SEQUENCE [LARGE SCALE GENOMIC DNA]</scope>
    <source>
        <strain evidence="2 3">Baltimore</strain>
    </source>
</reference>
<evidence type="ECO:0000256" key="1">
    <source>
        <dbReference type="SAM" id="MobiDB-lite"/>
    </source>
</evidence>
<comment type="caution">
    <text evidence="2">The sequence shown here is derived from an EMBL/GenBank/DDBJ whole genome shotgun (WGS) entry which is preliminary data.</text>
</comment>
<accession>A0A368GHT2</accession>
<proteinExistence type="predicted"/>
<feature type="compositionally biased region" description="Low complexity" evidence="1">
    <location>
        <begin position="25"/>
        <end position="36"/>
    </location>
</feature>